<accession>A0A0A2MA37</accession>
<dbReference type="Proteomes" id="UP000030121">
    <property type="component" value="Unassembled WGS sequence"/>
</dbReference>
<protein>
    <submittedName>
        <fullName evidence="1">Uncharacterized protein</fullName>
    </submittedName>
</protein>
<organism evidence="1 2">
    <name type="scientific">Flavobacterium suncheonense GH29-5 = DSM 17707</name>
    <dbReference type="NCBI Taxonomy" id="1121899"/>
    <lineage>
        <taxon>Bacteria</taxon>
        <taxon>Pseudomonadati</taxon>
        <taxon>Bacteroidota</taxon>
        <taxon>Flavobacteriia</taxon>
        <taxon>Flavobacteriales</taxon>
        <taxon>Flavobacteriaceae</taxon>
        <taxon>Flavobacterium</taxon>
    </lineage>
</organism>
<dbReference type="OrthoDB" id="952658at2"/>
<gene>
    <name evidence="1" type="ORF">Q764_07115</name>
</gene>
<dbReference type="EMBL" id="JRLW01000008">
    <property type="protein sequence ID" value="KGO89537.1"/>
    <property type="molecule type" value="Genomic_DNA"/>
</dbReference>
<dbReference type="AlphaFoldDB" id="A0A0A2MA37"/>
<proteinExistence type="predicted"/>
<evidence type="ECO:0000313" key="1">
    <source>
        <dbReference type="EMBL" id="KGO89537.1"/>
    </source>
</evidence>
<sequence>MILEKRNTSPQSTQDDWFATMINAIKVDQLTYKTDTMHPEKREMYANFIENNYLEAAKQGRKMTSTVIIPHMLQLYFSTLSDKIKDLKKIAFDMSDTKILVWAEIAQDDEATEDALIMTEAKINGEYSEIGFRLLTTIVEDCDELEIPQNYIIVNTEE</sequence>
<name>A0A0A2MA37_9FLAO</name>
<keyword evidence="2" id="KW-1185">Reference proteome</keyword>
<evidence type="ECO:0000313" key="2">
    <source>
        <dbReference type="Proteomes" id="UP000030121"/>
    </source>
</evidence>
<reference evidence="1 2" key="1">
    <citation type="submission" date="2013-09" db="EMBL/GenBank/DDBJ databases">
        <authorList>
            <person name="Zeng Z."/>
            <person name="Chen C."/>
        </authorList>
    </citation>
    <scope>NUCLEOTIDE SEQUENCE [LARGE SCALE GENOMIC DNA]</scope>
    <source>
        <strain evidence="1 2">GH29-5</strain>
    </source>
</reference>
<comment type="caution">
    <text evidence="1">The sequence shown here is derived from an EMBL/GenBank/DDBJ whole genome shotgun (WGS) entry which is preliminary data.</text>
</comment>
<dbReference type="STRING" id="1121899.GCA_000430025_00544"/>
<dbReference type="RefSeq" id="WP_026979335.1">
    <property type="nucleotide sequence ID" value="NZ_AUCZ01000003.1"/>
</dbReference>